<protein>
    <submittedName>
        <fullName evidence="2">Uncharacterized protein</fullName>
    </submittedName>
</protein>
<sequence length="142" mass="16545">MGKVSLAALKSAFKQYRDMDDEGHCQGMFVSNFGHPCKHVFRPRAAATPGHALSRKDLDTHWWLVRASRVTIGLRWWRRLFDRNDDAVTVDEQDTTEEDAMNLLMTTMRLAQHMLRFILMLWILSMIKNTLICVLLWSLLLV</sequence>
<feature type="transmembrane region" description="Helical" evidence="1">
    <location>
        <begin position="117"/>
        <end position="140"/>
    </location>
</feature>
<keyword evidence="1" id="KW-0472">Membrane</keyword>
<accession>A0A024GDF8</accession>
<dbReference type="AlphaFoldDB" id="A0A024GDF8"/>
<keyword evidence="1" id="KW-1133">Transmembrane helix</keyword>
<evidence type="ECO:0000313" key="2">
    <source>
        <dbReference type="EMBL" id="CCI44803.1"/>
    </source>
</evidence>
<evidence type="ECO:0000256" key="1">
    <source>
        <dbReference type="SAM" id="Phobius"/>
    </source>
</evidence>
<keyword evidence="1" id="KW-0812">Transmembrane</keyword>
<organism evidence="2 3">
    <name type="scientific">Albugo candida</name>
    <dbReference type="NCBI Taxonomy" id="65357"/>
    <lineage>
        <taxon>Eukaryota</taxon>
        <taxon>Sar</taxon>
        <taxon>Stramenopiles</taxon>
        <taxon>Oomycota</taxon>
        <taxon>Peronosporomycetes</taxon>
        <taxon>Albuginales</taxon>
        <taxon>Albuginaceae</taxon>
        <taxon>Albugo</taxon>
    </lineage>
</organism>
<reference evidence="2 3" key="1">
    <citation type="submission" date="2012-05" db="EMBL/GenBank/DDBJ databases">
        <title>Recombination and specialization in a pathogen metapopulation.</title>
        <authorList>
            <person name="Gardiner A."/>
            <person name="Kemen E."/>
            <person name="Schultz-Larsen T."/>
            <person name="MacLean D."/>
            <person name="Van Oosterhout C."/>
            <person name="Jones J.D.G."/>
        </authorList>
    </citation>
    <scope>NUCLEOTIDE SEQUENCE [LARGE SCALE GENOMIC DNA]</scope>
    <source>
        <strain evidence="2 3">Ac Nc2</strain>
    </source>
</reference>
<gene>
    <name evidence="2" type="ORF">BN9_056270</name>
</gene>
<dbReference type="Proteomes" id="UP000053237">
    <property type="component" value="Unassembled WGS sequence"/>
</dbReference>
<name>A0A024GDF8_9STRA</name>
<proteinExistence type="predicted"/>
<dbReference type="InParanoid" id="A0A024GDF8"/>
<dbReference type="EMBL" id="CAIX01000079">
    <property type="protein sequence ID" value="CCI44803.1"/>
    <property type="molecule type" value="Genomic_DNA"/>
</dbReference>
<comment type="caution">
    <text evidence="2">The sequence shown here is derived from an EMBL/GenBank/DDBJ whole genome shotgun (WGS) entry which is preliminary data.</text>
</comment>
<evidence type="ECO:0000313" key="3">
    <source>
        <dbReference type="Proteomes" id="UP000053237"/>
    </source>
</evidence>
<keyword evidence="3" id="KW-1185">Reference proteome</keyword>